<dbReference type="AlphaFoldDB" id="A0A1E3JFR1"/>
<proteinExistence type="predicted"/>
<evidence type="ECO:0000313" key="2">
    <source>
        <dbReference type="Proteomes" id="UP000095149"/>
    </source>
</evidence>
<dbReference type="Proteomes" id="UP000095149">
    <property type="component" value="Unassembled WGS sequence"/>
</dbReference>
<dbReference type="EMBL" id="MEKH01000012">
    <property type="protein sequence ID" value="ODN98966.1"/>
    <property type="molecule type" value="Genomic_DNA"/>
</dbReference>
<sequence length="161" mass="18155">MNKAALESYRQSIIRAIDDSPDPGTRVNLTPETTADQFVQDTKRYEQVVFKTFVTAQQVSFMEAGRHTGDAWMADTDEDGVDDDDDGRLRDGRLVKVVWLELPMLRYLRGSSREGESFTPKRSQSLRLRSRIVSQRCAAKSFKVGARLGTGHVGVKIVLYL</sequence>
<evidence type="ECO:0000313" key="1">
    <source>
        <dbReference type="EMBL" id="ODN98966.1"/>
    </source>
</evidence>
<reference evidence="1 2" key="1">
    <citation type="submission" date="2016-06" db="EMBL/GenBank/DDBJ databases">
        <title>Evolution of pathogenesis and genome organization in the Tremellales.</title>
        <authorList>
            <person name="Cuomo C."/>
            <person name="Litvintseva A."/>
            <person name="Heitman J."/>
            <person name="Chen Y."/>
            <person name="Sun S."/>
            <person name="Springer D."/>
            <person name="Dromer F."/>
            <person name="Young S."/>
            <person name="Zeng Q."/>
            <person name="Chapman S."/>
            <person name="Gujja S."/>
            <person name="Saif S."/>
            <person name="Birren B."/>
        </authorList>
    </citation>
    <scope>NUCLEOTIDE SEQUENCE [LARGE SCALE GENOMIC DNA]</scope>
    <source>
        <strain evidence="1 2">CBS 6273</strain>
    </source>
</reference>
<accession>A0A1E3JFR1</accession>
<comment type="caution">
    <text evidence="1">The sequence shown here is derived from an EMBL/GenBank/DDBJ whole genome shotgun (WGS) entry which is preliminary data.</text>
</comment>
<gene>
    <name evidence="1" type="ORF">I350_07115</name>
</gene>
<organism evidence="1 2">
    <name type="scientific">Cryptococcus amylolentus CBS 6273</name>
    <dbReference type="NCBI Taxonomy" id="1296118"/>
    <lineage>
        <taxon>Eukaryota</taxon>
        <taxon>Fungi</taxon>
        <taxon>Dikarya</taxon>
        <taxon>Basidiomycota</taxon>
        <taxon>Agaricomycotina</taxon>
        <taxon>Tremellomycetes</taxon>
        <taxon>Tremellales</taxon>
        <taxon>Cryptococcaceae</taxon>
        <taxon>Cryptococcus</taxon>
    </lineage>
</organism>
<name>A0A1E3JFR1_9TREE</name>
<protein>
    <submittedName>
        <fullName evidence="1">Uncharacterized protein</fullName>
    </submittedName>
</protein>